<protein>
    <submittedName>
        <fullName evidence="1">Uncharacterized protein</fullName>
    </submittedName>
</protein>
<evidence type="ECO:0000313" key="1">
    <source>
        <dbReference type="EMBL" id="KAJ6993591.1"/>
    </source>
</evidence>
<dbReference type="Proteomes" id="UP001164929">
    <property type="component" value="Chromosome 6"/>
</dbReference>
<comment type="caution">
    <text evidence="1">The sequence shown here is derived from an EMBL/GenBank/DDBJ whole genome shotgun (WGS) entry which is preliminary data.</text>
</comment>
<keyword evidence="2" id="KW-1185">Reference proteome</keyword>
<name>A0AAD6QNG2_9ROSI</name>
<sequence length="90" mass="10125">MEMGLYGLLVICGSDGLEDERVGFIGFGTGLWWVVVVVFMKEGLGDIGLLTVSEGERKNREQRLGLWESEKPILWPNFGDLIPKICFFSE</sequence>
<proteinExistence type="predicted"/>
<evidence type="ECO:0000313" key="2">
    <source>
        <dbReference type="Proteomes" id="UP001164929"/>
    </source>
</evidence>
<accession>A0AAD6QNG2</accession>
<dbReference type="AlphaFoldDB" id="A0AAD6QNG2"/>
<organism evidence="1 2">
    <name type="scientific">Populus alba x Populus x berolinensis</name>
    <dbReference type="NCBI Taxonomy" id="444605"/>
    <lineage>
        <taxon>Eukaryota</taxon>
        <taxon>Viridiplantae</taxon>
        <taxon>Streptophyta</taxon>
        <taxon>Embryophyta</taxon>
        <taxon>Tracheophyta</taxon>
        <taxon>Spermatophyta</taxon>
        <taxon>Magnoliopsida</taxon>
        <taxon>eudicotyledons</taxon>
        <taxon>Gunneridae</taxon>
        <taxon>Pentapetalae</taxon>
        <taxon>rosids</taxon>
        <taxon>fabids</taxon>
        <taxon>Malpighiales</taxon>
        <taxon>Salicaceae</taxon>
        <taxon>Saliceae</taxon>
        <taxon>Populus</taxon>
    </lineage>
</organism>
<dbReference type="EMBL" id="JAQIZT010000006">
    <property type="protein sequence ID" value="KAJ6993591.1"/>
    <property type="molecule type" value="Genomic_DNA"/>
</dbReference>
<reference evidence="1" key="1">
    <citation type="journal article" date="2023" name="Mol. Ecol. Resour.">
        <title>Chromosome-level genome assembly of a triploid poplar Populus alba 'Berolinensis'.</title>
        <authorList>
            <person name="Chen S."/>
            <person name="Yu Y."/>
            <person name="Wang X."/>
            <person name="Wang S."/>
            <person name="Zhang T."/>
            <person name="Zhou Y."/>
            <person name="He R."/>
            <person name="Meng N."/>
            <person name="Wang Y."/>
            <person name="Liu W."/>
            <person name="Liu Z."/>
            <person name="Liu J."/>
            <person name="Guo Q."/>
            <person name="Huang H."/>
            <person name="Sederoff R.R."/>
            <person name="Wang G."/>
            <person name="Qu G."/>
            <person name="Chen S."/>
        </authorList>
    </citation>
    <scope>NUCLEOTIDE SEQUENCE</scope>
    <source>
        <strain evidence="1">SC-2020</strain>
    </source>
</reference>
<gene>
    <name evidence="1" type="ORF">NC653_016660</name>
</gene>